<keyword evidence="1" id="KW-0677">Repeat</keyword>
<dbReference type="InterPro" id="IPR051012">
    <property type="entry name" value="CellSynth/LPSAsmb/PSIAsmb"/>
</dbReference>
<sequence length="1485" mass="156288">MAFNRDKALAAAAKYAAKGQHDRAAKEYAAVVEADPSDIRSWLLFADALRQMGDTAGASERFVFVGKHYTEAGEHQKALAVYRQVLQIDSGRLDVQSRVAALYKELGRIQDAIATYEFVAQAYFQSGQVLEGLEGFRMVAELDPGAVGKRLRLAELYSREGMVPQAVEHFRLAADKLFSDRRIDDYIRVAERLIYHKEDDLPVLRSLARIYLSQNENRRALVKLNALLRSAPADPEGLELLADTFVALGKQDKSVSVLQELAKEQRKGGRKAKVLAARVLRKAIALGPENADELKKIAADIDAEIAALPVDPKDREEDVGLDIDVVEEEAAASQTGTDLELDVEVEDVPSRPFAGVGANLAPSAAEEPEDNVGDIDKLLLEVRVYIKYKMFEHALGHLDSIFVRDASNTQALELQASILESLGRNSEAADTSVRLAQLVAGRDLKLARDHLGRALRLAPNHTKAEMVLTALEASGSQPDEAAPLVRGTKHERLAGDAEAPPPTAGQSGTSMSSPADSARIAALDGDVSSDTSTETDSKVQADLTPTPAPAPLPEEPKAPADEPVRESSGLQNLAFGMAAPVAHDDSDSAIRTPLSTKFSEKTPLPRSFGEKTPLPTFKPPVQKATVPEDMSAETAGETQPGATTSEAAPPEAAQPEVAATAEVAASEAMTSEGAPVEGAHVEATTSEPASEPVESGRKPSRRPPSDKPAQSAEEVEELEAEEVEELELDELVDETASEPTPPKKAPPQPPRSESVVTRRPEPPRSESVVSKRPPPPRTESVVSKRPPPPQPRTESVVTKRPEPPRSESVVTKRPEPPRSESVVTAKPVAPPPEAVPADSSAKPEATQPEAVAVDTATKPEATQPEAVVVDTATKPEATQPEAVLTDSPAKPEASAPEAVPADSSSAAQPEAVPADSSDRADAGEKTEAAPTEVAAKPEAVPTDSPAEPATEAASTSAEAQAPEAAKTEPTPASTESAKPEVLKAEIVRGPAQAPKSDAAAKLRAMRLGGKPAKPVTRLGGPSGPKPAATPASTPATPAAETRPAPVQQPEAKPEAVSSDSQAKALEAKPEAVSSDSQAKAPEAVSSDSQAKVPEAAPADIVEAKPEAAPADTSEAKPEAVPADSQAEAVPSDIAAPTEAVPADSQAEALPSDIAAPLEAVPADSQADAAPSDIAAPTEAAPSDSQAEAKPEAAAADIAAPTSEAAPSDSQPEAVSADSKVADLLSAELEELAAVEEISAEEPAAPADYPDITDEVEELRFFISSRFEDDAQFTYLELQRRFPGHPALAEFADRFATGAKLESAAAPVMIEDTPPPVAAAPAAVSPGHTVQRLDDEDDDDDFLSSIFDEPSPVSRKKSPQQRAVATLTEQADAQTYFDLGMAYHEMGLIDDALAQFGLAAADSTWQSRAKVMIADLRILRGEPSVAVAALREAIDSANDEDERDAAQYRLAEVFTTLGDTAAAAEALRDVSPGYRDRDELLAEHEG</sequence>
<evidence type="ECO:0008006" key="7">
    <source>
        <dbReference type="Google" id="ProtNLM"/>
    </source>
</evidence>
<feature type="compositionally biased region" description="Basic and acidic residues" evidence="4">
    <location>
        <begin position="977"/>
        <end position="986"/>
    </location>
</feature>
<evidence type="ECO:0000313" key="5">
    <source>
        <dbReference type="EMBL" id="MDC0721839.1"/>
    </source>
</evidence>
<feature type="compositionally biased region" description="Low complexity" evidence="4">
    <location>
        <begin position="524"/>
        <end position="534"/>
    </location>
</feature>
<feature type="compositionally biased region" description="Pro residues" evidence="4">
    <location>
        <begin position="739"/>
        <end position="750"/>
    </location>
</feature>
<evidence type="ECO:0000256" key="2">
    <source>
        <dbReference type="ARBA" id="ARBA00022803"/>
    </source>
</evidence>
<feature type="compositionally biased region" description="Low complexity" evidence="4">
    <location>
        <begin position="941"/>
        <end position="975"/>
    </location>
</feature>
<gene>
    <name evidence="5" type="ORF">POL25_33325</name>
</gene>
<proteinExistence type="predicted"/>
<organism evidence="5 6">
    <name type="scientific">Nannocystis bainbridge</name>
    <dbReference type="NCBI Taxonomy" id="2995303"/>
    <lineage>
        <taxon>Bacteria</taxon>
        <taxon>Pseudomonadati</taxon>
        <taxon>Myxococcota</taxon>
        <taxon>Polyangia</taxon>
        <taxon>Nannocystales</taxon>
        <taxon>Nannocystaceae</taxon>
        <taxon>Nannocystis</taxon>
    </lineage>
</organism>
<feature type="compositionally biased region" description="Low complexity" evidence="4">
    <location>
        <begin position="1191"/>
        <end position="1206"/>
    </location>
</feature>
<dbReference type="Pfam" id="PF14559">
    <property type="entry name" value="TPR_19"/>
    <property type="match status" value="1"/>
</dbReference>
<feature type="compositionally biased region" description="Polar residues" evidence="4">
    <location>
        <begin position="504"/>
        <end position="515"/>
    </location>
</feature>
<dbReference type="EMBL" id="JAQNDL010000003">
    <property type="protein sequence ID" value="MDC0721839.1"/>
    <property type="molecule type" value="Genomic_DNA"/>
</dbReference>
<name>A0ABT5E916_9BACT</name>
<protein>
    <recommendedName>
        <fullName evidence="7">Tetratricopeptide repeat protein</fullName>
    </recommendedName>
</protein>
<feature type="repeat" description="TPR" evidence="3">
    <location>
        <begin position="59"/>
        <end position="92"/>
    </location>
</feature>
<comment type="caution">
    <text evidence="5">The sequence shown here is derived from an EMBL/GenBank/DDBJ whole genome shotgun (WGS) entry which is preliminary data.</text>
</comment>
<feature type="region of interest" description="Disordered" evidence="4">
    <location>
        <begin position="494"/>
        <end position="567"/>
    </location>
</feature>
<feature type="compositionally biased region" description="Low complexity" evidence="4">
    <location>
        <begin position="642"/>
        <end position="672"/>
    </location>
</feature>
<feature type="region of interest" description="Disordered" evidence="4">
    <location>
        <begin position="579"/>
        <end position="1221"/>
    </location>
</feature>
<dbReference type="PANTHER" id="PTHR45586:SF1">
    <property type="entry name" value="LIPOPOLYSACCHARIDE ASSEMBLY PROTEIN B"/>
    <property type="match status" value="1"/>
</dbReference>
<feature type="region of interest" description="Disordered" evidence="4">
    <location>
        <begin position="1317"/>
        <end position="1359"/>
    </location>
</feature>
<evidence type="ECO:0000256" key="4">
    <source>
        <dbReference type="SAM" id="MobiDB-lite"/>
    </source>
</evidence>
<feature type="compositionally biased region" description="Acidic residues" evidence="4">
    <location>
        <begin position="713"/>
        <end position="736"/>
    </location>
</feature>
<dbReference type="PROSITE" id="PS50005">
    <property type="entry name" value="TPR"/>
    <property type="match status" value="1"/>
</dbReference>
<dbReference type="Proteomes" id="UP001221686">
    <property type="component" value="Unassembled WGS sequence"/>
</dbReference>
<evidence type="ECO:0000256" key="1">
    <source>
        <dbReference type="ARBA" id="ARBA00022737"/>
    </source>
</evidence>
<keyword evidence="6" id="KW-1185">Reference proteome</keyword>
<keyword evidence="2 3" id="KW-0802">TPR repeat</keyword>
<accession>A0ABT5E916</accession>
<reference evidence="5 6" key="1">
    <citation type="submission" date="2022-11" db="EMBL/GenBank/DDBJ databases">
        <title>Minimal conservation of predation-associated metabolite biosynthetic gene clusters underscores biosynthetic potential of Myxococcota including descriptions for ten novel species: Archangium lansinium sp. nov., Myxococcus landrumus sp. nov., Nannocystis bai.</title>
        <authorList>
            <person name="Ahearne A."/>
            <person name="Stevens C."/>
            <person name="Dowd S."/>
        </authorList>
    </citation>
    <scope>NUCLEOTIDE SEQUENCE [LARGE SCALE GENOMIC DNA]</scope>
    <source>
        <strain evidence="5 6">BB15-2</strain>
    </source>
</reference>
<evidence type="ECO:0000313" key="6">
    <source>
        <dbReference type="Proteomes" id="UP001221686"/>
    </source>
</evidence>
<feature type="compositionally biased region" description="Low complexity" evidence="4">
    <location>
        <begin position="1025"/>
        <end position="1045"/>
    </location>
</feature>
<feature type="compositionally biased region" description="Basic and acidic residues" evidence="4">
    <location>
        <begin position="797"/>
        <end position="818"/>
    </location>
</feature>
<dbReference type="PANTHER" id="PTHR45586">
    <property type="entry name" value="TPR REPEAT-CONTAINING PROTEIN PA4667"/>
    <property type="match status" value="1"/>
</dbReference>
<dbReference type="RefSeq" id="WP_272090346.1">
    <property type="nucleotide sequence ID" value="NZ_JAQNDL010000003.1"/>
</dbReference>
<dbReference type="SUPFAM" id="SSF48452">
    <property type="entry name" value="TPR-like"/>
    <property type="match status" value="2"/>
</dbReference>
<dbReference type="InterPro" id="IPR019734">
    <property type="entry name" value="TPR_rpt"/>
</dbReference>
<feature type="compositionally biased region" description="Basic and acidic residues" evidence="4">
    <location>
        <begin position="916"/>
        <end position="927"/>
    </location>
</feature>
<feature type="compositionally biased region" description="Low complexity" evidence="4">
    <location>
        <begin position="1159"/>
        <end position="1176"/>
    </location>
</feature>
<dbReference type="InterPro" id="IPR011990">
    <property type="entry name" value="TPR-like_helical_dom_sf"/>
</dbReference>
<feature type="compositionally biased region" description="Low complexity" evidence="4">
    <location>
        <begin position="886"/>
        <end position="907"/>
    </location>
</feature>
<dbReference type="Pfam" id="PF13432">
    <property type="entry name" value="TPR_16"/>
    <property type="match status" value="2"/>
</dbReference>
<evidence type="ECO:0000256" key="3">
    <source>
        <dbReference type="PROSITE-ProRule" id="PRU00339"/>
    </source>
</evidence>
<dbReference type="Gene3D" id="1.25.40.10">
    <property type="entry name" value="Tetratricopeptide repeat domain"/>
    <property type="match status" value="5"/>
</dbReference>
<feature type="compositionally biased region" description="Basic and acidic residues" evidence="4">
    <location>
        <begin position="554"/>
        <end position="565"/>
    </location>
</feature>